<dbReference type="EMBL" id="VSSQ01003389">
    <property type="protein sequence ID" value="MPM20470.1"/>
    <property type="molecule type" value="Genomic_DNA"/>
</dbReference>
<name>A0A644XW73_9ZZZZ</name>
<evidence type="ECO:0000259" key="1">
    <source>
        <dbReference type="Pfam" id="PF00198"/>
    </source>
</evidence>
<gene>
    <name evidence="2" type="ORF">SDC9_66900</name>
</gene>
<protein>
    <recommendedName>
        <fullName evidence="1">2-oxoacid dehydrogenase acyltransferase catalytic domain-containing protein</fullName>
    </recommendedName>
</protein>
<dbReference type="InterPro" id="IPR023213">
    <property type="entry name" value="CAT-like_dom_sf"/>
</dbReference>
<dbReference type="AlphaFoldDB" id="A0A644XW73"/>
<organism evidence="2">
    <name type="scientific">bioreactor metagenome</name>
    <dbReference type="NCBI Taxonomy" id="1076179"/>
    <lineage>
        <taxon>unclassified sequences</taxon>
        <taxon>metagenomes</taxon>
        <taxon>ecological metagenomes</taxon>
    </lineage>
</organism>
<accession>A0A644XW73</accession>
<dbReference type="Gene3D" id="3.30.559.10">
    <property type="entry name" value="Chloramphenicol acetyltransferase-like domain"/>
    <property type="match status" value="2"/>
</dbReference>
<feature type="domain" description="2-oxoacid dehydrogenase acyltransferase catalytic" evidence="1">
    <location>
        <begin position="205"/>
        <end position="291"/>
    </location>
</feature>
<proteinExistence type="predicted"/>
<comment type="caution">
    <text evidence="2">The sequence shown here is derived from an EMBL/GenBank/DDBJ whole genome shotgun (WGS) entry which is preliminary data.</text>
</comment>
<dbReference type="SUPFAM" id="SSF52777">
    <property type="entry name" value="CoA-dependent acyltransferases"/>
    <property type="match status" value="1"/>
</dbReference>
<dbReference type="Pfam" id="PF00198">
    <property type="entry name" value="2-oxoacid_dh"/>
    <property type="match status" value="1"/>
</dbReference>
<evidence type="ECO:0000313" key="2">
    <source>
        <dbReference type="EMBL" id="MPM20470.1"/>
    </source>
</evidence>
<dbReference type="InterPro" id="IPR001078">
    <property type="entry name" value="2-oxoacid_DH_actylTfrase"/>
</dbReference>
<reference evidence="2" key="1">
    <citation type="submission" date="2019-08" db="EMBL/GenBank/DDBJ databases">
        <authorList>
            <person name="Kucharzyk K."/>
            <person name="Murdoch R.W."/>
            <person name="Higgins S."/>
            <person name="Loffler F."/>
        </authorList>
    </citation>
    <scope>NUCLEOTIDE SEQUENCE</scope>
</reference>
<sequence length="304" mass="35359">MRPLEGRIRRFGDRYDGFLVRNADPMSSLIPIIMKTKSDSWVLMDDRVDITHTQNFMREMRKEGRLPNLSLYQIVFAALVRTIVNVPEINRFVQNGRVYARNEIKGAMVVMKGISKDSERTVITPRFELEDTLYEIVDKINEAINPIDKTKKVMDDENKNDFDILETALYVIPVFIQKFVFEIIRWIDRYGFLPKSVNKASPFHSSFFITNMGSIGSMPVYHHIYELGTLSCFGSIGTIDTEYELNNKGETKKHVYLNTKFVADERITDGYIYSVAMREFKKYVMKPELLLDPPSKIVHDKIDK</sequence>